<evidence type="ECO:0000256" key="1">
    <source>
        <dbReference type="SAM" id="Phobius"/>
    </source>
</evidence>
<dbReference type="EMBL" id="JR050464">
    <property type="protein sequence ID" value="AEY61288.1"/>
    <property type="molecule type" value="mRNA"/>
</dbReference>
<dbReference type="InterPro" id="IPR019393">
    <property type="entry name" value="WASH_strumpellin"/>
</dbReference>
<reference evidence="2" key="1">
    <citation type="submission" date="2011-11" db="EMBL/GenBank/DDBJ databases">
        <title>Decoding the brain transcriptome of the Eastern honeybee (Apis cerana) based on pyrosequencing.</title>
        <authorList>
            <person name="Sun L."/>
            <person name="Zheng H."/>
            <person name="Wang Y."/>
            <person name="Xie X."/>
            <person name="Zhu Y."/>
            <person name="Gu W."/>
            <person name="Wang S."/>
        </authorList>
    </citation>
    <scope>NUCLEOTIDE SEQUENCE</scope>
    <source>
        <tissue evidence="2">Brain</tissue>
    </source>
</reference>
<keyword evidence="1" id="KW-0472">Membrane</keyword>
<sequence length="60" mass="6879">MITGSLLSKRPQDPLDAVIFVIGILTILRQCTFSAMTRYVKYLCIYILSCVTSDRYINFI</sequence>
<keyword evidence="1" id="KW-0812">Transmembrane</keyword>
<gene>
    <name evidence="2" type="ORF">ACCB11685</name>
</gene>
<dbReference type="GO" id="GO:0071203">
    <property type="term" value="C:WASH complex"/>
    <property type="evidence" value="ECO:0007669"/>
    <property type="project" value="InterPro"/>
</dbReference>
<organism evidence="2">
    <name type="scientific">Apis cerana</name>
    <name type="common">Indian honeybee</name>
    <dbReference type="NCBI Taxonomy" id="7461"/>
    <lineage>
        <taxon>Eukaryota</taxon>
        <taxon>Metazoa</taxon>
        <taxon>Ecdysozoa</taxon>
        <taxon>Arthropoda</taxon>
        <taxon>Hexapoda</taxon>
        <taxon>Insecta</taxon>
        <taxon>Pterygota</taxon>
        <taxon>Neoptera</taxon>
        <taxon>Endopterygota</taxon>
        <taxon>Hymenoptera</taxon>
        <taxon>Apocrita</taxon>
        <taxon>Aculeata</taxon>
        <taxon>Apoidea</taxon>
        <taxon>Anthophila</taxon>
        <taxon>Apidae</taxon>
        <taxon>Apis</taxon>
    </lineage>
</organism>
<keyword evidence="1" id="KW-1133">Transmembrane helix</keyword>
<proteinExistence type="evidence at transcript level"/>
<feature type="transmembrane region" description="Helical" evidence="1">
    <location>
        <begin position="17"/>
        <end position="36"/>
    </location>
</feature>
<dbReference type="Pfam" id="PF10266">
    <property type="entry name" value="Strumpellin"/>
    <property type="match status" value="1"/>
</dbReference>
<evidence type="ECO:0000313" key="2">
    <source>
        <dbReference type="EMBL" id="AEY61288.1"/>
    </source>
</evidence>
<dbReference type="AlphaFoldDB" id="V9IJI3"/>
<protein>
    <submittedName>
        <fullName evidence="2">Uncharacterized protein</fullName>
    </submittedName>
</protein>
<name>V9IJI3_APICE</name>
<accession>V9IJI3</accession>